<gene>
    <name evidence="2" type="ORF">PIB30_020452</name>
</gene>
<organism evidence="2 3">
    <name type="scientific">Stylosanthes scabra</name>
    <dbReference type="NCBI Taxonomy" id="79078"/>
    <lineage>
        <taxon>Eukaryota</taxon>
        <taxon>Viridiplantae</taxon>
        <taxon>Streptophyta</taxon>
        <taxon>Embryophyta</taxon>
        <taxon>Tracheophyta</taxon>
        <taxon>Spermatophyta</taxon>
        <taxon>Magnoliopsida</taxon>
        <taxon>eudicotyledons</taxon>
        <taxon>Gunneridae</taxon>
        <taxon>Pentapetalae</taxon>
        <taxon>rosids</taxon>
        <taxon>fabids</taxon>
        <taxon>Fabales</taxon>
        <taxon>Fabaceae</taxon>
        <taxon>Papilionoideae</taxon>
        <taxon>50 kb inversion clade</taxon>
        <taxon>dalbergioids sensu lato</taxon>
        <taxon>Dalbergieae</taxon>
        <taxon>Pterocarpus clade</taxon>
        <taxon>Stylosanthes</taxon>
    </lineage>
</organism>
<accession>A0ABU6U7U7</accession>
<keyword evidence="3" id="KW-1185">Reference proteome</keyword>
<protein>
    <submittedName>
        <fullName evidence="2">Uncharacterized protein</fullName>
    </submittedName>
</protein>
<name>A0ABU6U7U7_9FABA</name>
<feature type="compositionally biased region" description="Polar residues" evidence="1">
    <location>
        <begin position="92"/>
        <end position="112"/>
    </location>
</feature>
<evidence type="ECO:0000313" key="3">
    <source>
        <dbReference type="Proteomes" id="UP001341840"/>
    </source>
</evidence>
<feature type="region of interest" description="Disordered" evidence="1">
    <location>
        <begin position="283"/>
        <end position="305"/>
    </location>
</feature>
<feature type="region of interest" description="Disordered" evidence="1">
    <location>
        <begin position="1"/>
        <end position="25"/>
    </location>
</feature>
<dbReference type="EMBL" id="JASCZI010120894">
    <property type="protein sequence ID" value="MED6157134.1"/>
    <property type="molecule type" value="Genomic_DNA"/>
</dbReference>
<evidence type="ECO:0000256" key="1">
    <source>
        <dbReference type="SAM" id="MobiDB-lite"/>
    </source>
</evidence>
<proteinExistence type="predicted"/>
<sequence>MQEISEDENSDSEIHVQIQPDLDPKIQKSECEISEGDEAIVQNATNVTDPAPIQQSNPENSFAINEDKFEVQYLDSGISKLENEALKIPEITASTTPRFNSEKQNNSEFQSQNDEDDDELDERTLYRELADRNATVVVDRPPPEPPDLHSVAVGEGELGSSVIKAAVSSRRPENLETVTAIHSGAEDGVVAKGNVVDVGSADLTRGSSAVVGASVEGMWTMAGRTTAATVAYGGILTRRLRWFVSLTPPPLLAVVFPWDRDGGRTCVGLQRWPESLVENRAKATANSGARWQRKRTETGAGHGTPVAGGVKMAVAEKMAVAKMVRARARVAQRSPPKPHHLCPVMVGVGEAATAVADGGFTGWYDVFYVGATPTITEATKKGVEVVVGGCWDERKGVFRVETQNGPRNLGRNSIWPSKFRITHFSPRNFES</sequence>
<feature type="compositionally biased region" description="Acidic residues" evidence="1">
    <location>
        <begin position="1"/>
        <end position="11"/>
    </location>
</feature>
<dbReference type="Proteomes" id="UP001341840">
    <property type="component" value="Unassembled WGS sequence"/>
</dbReference>
<reference evidence="2 3" key="1">
    <citation type="journal article" date="2023" name="Plants (Basel)">
        <title>Bridging the Gap: Combining Genomics and Transcriptomics Approaches to Understand Stylosanthes scabra, an Orphan Legume from the Brazilian Caatinga.</title>
        <authorList>
            <person name="Ferreira-Neto J.R.C."/>
            <person name="da Silva M.D."/>
            <person name="Binneck E."/>
            <person name="de Melo N.F."/>
            <person name="da Silva R.H."/>
            <person name="de Melo A.L.T.M."/>
            <person name="Pandolfi V."/>
            <person name="Bustamante F.O."/>
            <person name="Brasileiro-Vidal A.C."/>
            <person name="Benko-Iseppon A.M."/>
        </authorList>
    </citation>
    <scope>NUCLEOTIDE SEQUENCE [LARGE SCALE GENOMIC DNA]</scope>
    <source>
        <tissue evidence="2">Leaves</tissue>
    </source>
</reference>
<comment type="caution">
    <text evidence="2">The sequence shown here is derived from an EMBL/GenBank/DDBJ whole genome shotgun (WGS) entry which is preliminary data.</text>
</comment>
<evidence type="ECO:0000313" key="2">
    <source>
        <dbReference type="EMBL" id="MED6157134.1"/>
    </source>
</evidence>
<feature type="region of interest" description="Disordered" evidence="1">
    <location>
        <begin position="92"/>
        <end position="120"/>
    </location>
</feature>